<keyword evidence="2" id="KW-1185">Reference proteome</keyword>
<comment type="caution">
    <text evidence="1">The sequence shown here is derived from an EMBL/GenBank/DDBJ whole genome shotgun (WGS) entry which is preliminary data.</text>
</comment>
<dbReference type="Proteomes" id="UP000267145">
    <property type="component" value="Unassembled WGS sequence"/>
</dbReference>
<evidence type="ECO:0008006" key="3">
    <source>
        <dbReference type="Google" id="ProtNLM"/>
    </source>
</evidence>
<protein>
    <recommendedName>
        <fullName evidence="3">SWIM-type domain-containing protein</fullName>
    </recommendedName>
</protein>
<accession>A0A3M9YLD4</accession>
<dbReference type="RefSeq" id="XP_028498734.1">
    <property type="nucleotide sequence ID" value="XM_028641609.1"/>
</dbReference>
<organism evidence="1 2">
    <name type="scientific">Verticillium nonalfalfae</name>
    <dbReference type="NCBI Taxonomy" id="1051616"/>
    <lineage>
        <taxon>Eukaryota</taxon>
        <taxon>Fungi</taxon>
        <taxon>Dikarya</taxon>
        <taxon>Ascomycota</taxon>
        <taxon>Pezizomycotina</taxon>
        <taxon>Sordariomycetes</taxon>
        <taxon>Hypocreomycetidae</taxon>
        <taxon>Glomerellales</taxon>
        <taxon>Plectosphaerellaceae</taxon>
        <taxon>Verticillium</taxon>
    </lineage>
</organism>
<dbReference type="GeneID" id="39611189"/>
<dbReference type="AlphaFoldDB" id="A0A3M9YLD4"/>
<dbReference type="EMBL" id="RBVV01000006">
    <property type="protein sequence ID" value="RNJ60576.1"/>
    <property type="molecule type" value="Genomic_DNA"/>
</dbReference>
<name>A0A3M9YLD4_9PEZI</name>
<reference evidence="1 2" key="1">
    <citation type="submission" date="2018-10" db="EMBL/GenBank/DDBJ databases">
        <title>Genome sequence of Verticillium nonalfalfae VnAa140.</title>
        <authorList>
            <person name="Stajich J.E."/>
            <person name="Kasson M.T."/>
        </authorList>
    </citation>
    <scope>NUCLEOTIDE SEQUENCE [LARGE SCALE GENOMIC DNA]</scope>
    <source>
        <strain evidence="1 2">VnAa140</strain>
    </source>
</reference>
<dbReference type="STRING" id="1051616.A0A3M9YLD4"/>
<evidence type="ECO:0000313" key="2">
    <source>
        <dbReference type="Proteomes" id="UP000267145"/>
    </source>
</evidence>
<proteinExistence type="predicted"/>
<gene>
    <name evidence="1" type="ORF">D7B24_007500</name>
</gene>
<evidence type="ECO:0000313" key="1">
    <source>
        <dbReference type="EMBL" id="RNJ60576.1"/>
    </source>
</evidence>
<sequence>MTLPTPGAVLTSLVNTITSVPAPATSPNTAPSNPLSGLPPAIRPLLATLHVLYPTLLLPALDLLDRSLVTRVLPERAVQGETAENEAAAFYLVRSAAATSKRNAYAATLSAPYIVHLDAWNCSCANFAYEAFPIRVDGDEDILEAGTDVDGPAEEEAIEWRFGGMSSDGQDGGAAVSCCKHLLASLLAERWKVLGSHAVERRVSRMEMAGMVAEM</sequence>